<evidence type="ECO:0000313" key="1">
    <source>
        <dbReference type="EMBL" id="RPA97781.1"/>
    </source>
</evidence>
<protein>
    <submittedName>
        <fullName evidence="1">Uncharacterized protein</fullName>
    </submittedName>
</protein>
<feature type="non-terminal residue" evidence="1">
    <location>
        <position position="1"/>
    </location>
</feature>
<sequence>IPYQFPPPHINLTFSPGEFSCPNNKCPDKFYIEVPLLVQNTRSRTTLPTTVSQPARELFVGQCHACRQRICLL</sequence>
<evidence type="ECO:0000313" key="2">
    <source>
        <dbReference type="Proteomes" id="UP000276215"/>
    </source>
</evidence>
<organism evidence="1 2">
    <name type="scientific">Choiromyces venosus 120613-1</name>
    <dbReference type="NCBI Taxonomy" id="1336337"/>
    <lineage>
        <taxon>Eukaryota</taxon>
        <taxon>Fungi</taxon>
        <taxon>Dikarya</taxon>
        <taxon>Ascomycota</taxon>
        <taxon>Pezizomycotina</taxon>
        <taxon>Pezizomycetes</taxon>
        <taxon>Pezizales</taxon>
        <taxon>Tuberaceae</taxon>
        <taxon>Choiromyces</taxon>
    </lineage>
</organism>
<keyword evidence="2" id="KW-1185">Reference proteome</keyword>
<gene>
    <name evidence="1" type="ORF">L873DRAFT_1809232</name>
</gene>
<proteinExistence type="predicted"/>
<reference evidence="1 2" key="1">
    <citation type="journal article" date="2018" name="Nat. Ecol. Evol.">
        <title>Pezizomycetes genomes reveal the molecular basis of ectomycorrhizal truffle lifestyle.</title>
        <authorList>
            <person name="Murat C."/>
            <person name="Payen T."/>
            <person name="Noel B."/>
            <person name="Kuo A."/>
            <person name="Morin E."/>
            <person name="Chen J."/>
            <person name="Kohler A."/>
            <person name="Krizsan K."/>
            <person name="Balestrini R."/>
            <person name="Da Silva C."/>
            <person name="Montanini B."/>
            <person name="Hainaut M."/>
            <person name="Levati E."/>
            <person name="Barry K.W."/>
            <person name="Belfiori B."/>
            <person name="Cichocki N."/>
            <person name="Clum A."/>
            <person name="Dockter R.B."/>
            <person name="Fauchery L."/>
            <person name="Guy J."/>
            <person name="Iotti M."/>
            <person name="Le Tacon F."/>
            <person name="Lindquist E.A."/>
            <person name="Lipzen A."/>
            <person name="Malagnac F."/>
            <person name="Mello A."/>
            <person name="Molinier V."/>
            <person name="Miyauchi S."/>
            <person name="Poulain J."/>
            <person name="Riccioni C."/>
            <person name="Rubini A."/>
            <person name="Sitrit Y."/>
            <person name="Splivallo R."/>
            <person name="Traeger S."/>
            <person name="Wang M."/>
            <person name="Zifcakova L."/>
            <person name="Wipf D."/>
            <person name="Zambonelli A."/>
            <person name="Paolocci F."/>
            <person name="Nowrousian M."/>
            <person name="Ottonello S."/>
            <person name="Baldrian P."/>
            <person name="Spatafora J.W."/>
            <person name="Henrissat B."/>
            <person name="Nagy L.G."/>
            <person name="Aury J.M."/>
            <person name="Wincker P."/>
            <person name="Grigoriev I.V."/>
            <person name="Bonfante P."/>
            <person name="Martin F.M."/>
        </authorList>
    </citation>
    <scope>NUCLEOTIDE SEQUENCE [LARGE SCALE GENOMIC DNA]</scope>
    <source>
        <strain evidence="1 2">120613-1</strain>
    </source>
</reference>
<feature type="non-terminal residue" evidence="1">
    <location>
        <position position="73"/>
    </location>
</feature>
<name>A0A3N4JLY6_9PEZI</name>
<dbReference type="Proteomes" id="UP000276215">
    <property type="component" value="Unassembled WGS sequence"/>
</dbReference>
<accession>A0A3N4JLY6</accession>
<dbReference type="EMBL" id="ML120401">
    <property type="protein sequence ID" value="RPA97781.1"/>
    <property type="molecule type" value="Genomic_DNA"/>
</dbReference>
<dbReference type="AlphaFoldDB" id="A0A3N4JLY6"/>